<sequence>MVAFQKSGNPEDLLVLRRREFYARKCCSFKKRDLTKHLKKMFQLFCALGLHPNLKPVILSSLPGPIQIAVNQALQQRNRDILQLTVGQIQQEVHLYHIAIQFSICDLIYFLTMVTLFPNFTMALADPNLLSALQVQIQIAVIFELDNSRAWFDDLNTSATNPKKNKKKSSRSSQSQFYKRWMEGDPSIGPLGEDNGKFVYLVDYSAEKPVPPAPEPQPCKPPPPPFQPLPKDPFPQELKWFLWYLTHLYHIAIQFSICDLIYFLTKAIRGNIEPEHQNFFTFISWFHPLPQWLEIIYQNCEQEKETCEMFMVIIFYKPQYFVHCGRAKQLGSFPSSWIHKLYHQEVHKDPTQYRELQKFLCQLNRTIPMEIWPPPDAEAQKTSSNNIPENFYYPWLSCSQFWWMISNHCGQRSH</sequence>
<reference evidence="1 2" key="1">
    <citation type="journal article" date="2021" name="bioRxiv">
        <title>The Gossypium anomalum genome as a resource for cotton improvement and evolutionary analysis of hybrid incompatibility.</title>
        <authorList>
            <person name="Grover C.E."/>
            <person name="Yuan D."/>
            <person name="Arick M.A."/>
            <person name="Miller E.R."/>
            <person name="Hu G."/>
            <person name="Peterson D.G."/>
            <person name="Wendel J.F."/>
            <person name="Udall J.A."/>
        </authorList>
    </citation>
    <scope>NUCLEOTIDE SEQUENCE [LARGE SCALE GENOMIC DNA]</scope>
    <source>
        <strain evidence="1">JFW-Udall</strain>
        <tissue evidence="1">Leaf</tissue>
    </source>
</reference>
<dbReference type="PANTHER" id="PTHR48435:SF1">
    <property type="entry name" value="POLYPROTEIN"/>
    <property type="match status" value="1"/>
</dbReference>
<evidence type="ECO:0000313" key="1">
    <source>
        <dbReference type="EMBL" id="KAG8487448.1"/>
    </source>
</evidence>
<proteinExistence type="predicted"/>
<dbReference type="Proteomes" id="UP000701853">
    <property type="component" value="Chromosome 7"/>
</dbReference>
<organism evidence="1 2">
    <name type="scientific">Gossypium anomalum</name>
    <dbReference type="NCBI Taxonomy" id="47600"/>
    <lineage>
        <taxon>Eukaryota</taxon>
        <taxon>Viridiplantae</taxon>
        <taxon>Streptophyta</taxon>
        <taxon>Embryophyta</taxon>
        <taxon>Tracheophyta</taxon>
        <taxon>Spermatophyta</taxon>
        <taxon>Magnoliopsida</taxon>
        <taxon>eudicotyledons</taxon>
        <taxon>Gunneridae</taxon>
        <taxon>Pentapetalae</taxon>
        <taxon>rosids</taxon>
        <taxon>malvids</taxon>
        <taxon>Malvales</taxon>
        <taxon>Malvaceae</taxon>
        <taxon>Malvoideae</taxon>
        <taxon>Gossypium</taxon>
    </lineage>
</organism>
<dbReference type="AlphaFoldDB" id="A0A8J6D147"/>
<gene>
    <name evidence="1" type="ORF">CXB51_018630</name>
</gene>
<dbReference type="PANTHER" id="PTHR48435">
    <property type="entry name" value="POLYPROTEIN"/>
    <property type="match status" value="1"/>
</dbReference>
<dbReference type="InterPro" id="IPR053098">
    <property type="entry name" value="Petuviruses_polyprotein"/>
</dbReference>
<accession>A0A8J6D147</accession>
<evidence type="ECO:0000313" key="2">
    <source>
        <dbReference type="Proteomes" id="UP000701853"/>
    </source>
</evidence>
<dbReference type="EMBL" id="JAHUZN010000007">
    <property type="protein sequence ID" value="KAG8487448.1"/>
    <property type="molecule type" value="Genomic_DNA"/>
</dbReference>
<name>A0A8J6D147_9ROSI</name>
<protein>
    <submittedName>
        <fullName evidence="1">Uncharacterized protein</fullName>
    </submittedName>
</protein>
<dbReference type="OrthoDB" id="1747335at2759"/>
<comment type="caution">
    <text evidence="1">The sequence shown here is derived from an EMBL/GenBank/DDBJ whole genome shotgun (WGS) entry which is preliminary data.</text>
</comment>
<keyword evidence="2" id="KW-1185">Reference proteome</keyword>